<comment type="caution">
    <text evidence="1">The sequence shown here is derived from an EMBL/GenBank/DDBJ whole genome shotgun (WGS) entry which is preliminary data.</text>
</comment>
<sequence>MASKHAWKVNLIPWDYKSEEHVNRLYDQRVACGWRSEEVASYAKEGEKGGKVFYWIVCGLYVLSEEHPEREALLAKHLARYPKETSPIRDTADKVRLLPRTPREIDFIPIGHVALNIHPPDEDEKLGLPRSGVTWLQQLYVSYALQKGGLGVAAMANAERVATMEPYNASLMVLDTLVKEVQTSEAIRKAMYDDRGLPFPLVSNEEWYLGLGYDVHARTTEGYVYKHPGGSIVLEVVFLKKILR</sequence>
<dbReference type="EMBL" id="NLAX01000095">
    <property type="protein sequence ID" value="PKS08650.1"/>
    <property type="molecule type" value="Genomic_DNA"/>
</dbReference>
<dbReference type="Gene3D" id="3.40.630.30">
    <property type="match status" value="1"/>
</dbReference>
<dbReference type="VEuPathDB" id="FungiDB:jhhlp_005039"/>
<evidence type="ECO:0000313" key="2">
    <source>
        <dbReference type="Proteomes" id="UP000233524"/>
    </source>
</evidence>
<evidence type="ECO:0008006" key="3">
    <source>
        <dbReference type="Google" id="ProtNLM"/>
    </source>
</evidence>
<proteinExistence type="predicted"/>
<keyword evidence="2" id="KW-1185">Reference proteome</keyword>
<dbReference type="OrthoDB" id="2326446at2759"/>
<dbReference type="AlphaFoldDB" id="A0A2N3N868"/>
<gene>
    <name evidence="1" type="ORF">jhhlp_005039</name>
</gene>
<dbReference type="STRING" id="41688.A0A2N3N868"/>
<dbReference type="Proteomes" id="UP000233524">
    <property type="component" value="Unassembled WGS sequence"/>
</dbReference>
<dbReference type="InParanoid" id="A0A2N3N868"/>
<organism evidence="1 2">
    <name type="scientific">Lomentospora prolificans</name>
    <dbReference type="NCBI Taxonomy" id="41688"/>
    <lineage>
        <taxon>Eukaryota</taxon>
        <taxon>Fungi</taxon>
        <taxon>Dikarya</taxon>
        <taxon>Ascomycota</taxon>
        <taxon>Pezizomycotina</taxon>
        <taxon>Sordariomycetes</taxon>
        <taxon>Hypocreomycetidae</taxon>
        <taxon>Microascales</taxon>
        <taxon>Microascaceae</taxon>
        <taxon>Lomentospora</taxon>
    </lineage>
</organism>
<accession>A0A2N3N868</accession>
<evidence type="ECO:0000313" key="1">
    <source>
        <dbReference type="EMBL" id="PKS08650.1"/>
    </source>
</evidence>
<name>A0A2N3N868_9PEZI</name>
<reference evidence="1 2" key="1">
    <citation type="journal article" date="2017" name="G3 (Bethesda)">
        <title>First Draft Genome Sequence of the Pathogenic Fungus Lomentospora prolificans (Formerly Scedosporium prolificans).</title>
        <authorList>
            <person name="Luo R."/>
            <person name="Zimin A."/>
            <person name="Workman R."/>
            <person name="Fan Y."/>
            <person name="Pertea G."/>
            <person name="Grossman N."/>
            <person name="Wear M.P."/>
            <person name="Jia B."/>
            <person name="Miller H."/>
            <person name="Casadevall A."/>
            <person name="Timp W."/>
            <person name="Zhang S.X."/>
            <person name="Salzberg S.L."/>
        </authorList>
    </citation>
    <scope>NUCLEOTIDE SEQUENCE [LARGE SCALE GENOMIC DNA]</scope>
    <source>
        <strain evidence="1 2">JHH-5317</strain>
    </source>
</reference>
<protein>
    <recommendedName>
        <fullName evidence="3">N-acetyltransferase domain-containing protein</fullName>
    </recommendedName>
</protein>